<reference evidence="1" key="1">
    <citation type="journal article" date="2014" name="Front. Microbiol.">
        <title>High frequency of phylogenetically diverse reductive dehalogenase-homologous genes in deep subseafloor sedimentary metagenomes.</title>
        <authorList>
            <person name="Kawai M."/>
            <person name="Futagami T."/>
            <person name="Toyoda A."/>
            <person name="Takaki Y."/>
            <person name="Nishi S."/>
            <person name="Hori S."/>
            <person name="Arai W."/>
            <person name="Tsubouchi T."/>
            <person name="Morono Y."/>
            <person name="Uchiyama I."/>
            <person name="Ito T."/>
            <person name="Fujiyama A."/>
            <person name="Inagaki F."/>
            <person name="Takami H."/>
        </authorList>
    </citation>
    <scope>NUCLEOTIDE SEQUENCE</scope>
    <source>
        <strain evidence="1">Expedition CK06-06</strain>
    </source>
</reference>
<sequence>MIDVCKFCGRVIESDGTDEDRYKMLVFHVWMHHYEKGQGRTLREVLEFGPFEGEEE</sequence>
<protein>
    <submittedName>
        <fullName evidence="1">Uncharacterized protein</fullName>
    </submittedName>
</protein>
<comment type="caution">
    <text evidence="1">The sequence shown here is derived from an EMBL/GenBank/DDBJ whole genome shotgun (WGS) entry which is preliminary data.</text>
</comment>
<accession>X1DBL9</accession>
<evidence type="ECO:0000313" key="1">
    <source>
        <dbReference type="EMBL" id="GAG93831.1"/>
    </source>
</evidence>
<dbReference type="AlphaFoldDB" id="X1DBL9"/>
<proteinExistence type="predicted"/>
<gene>
    <name evidence="1" type="ORF">S01H4_36622</name>
</gene>
<name>X1DBL9_9ZZZZ</name>
<dbReference type="EMBL" id="BART01019596">
    <property type="protein sequence ID" value="GAG93831.1"/>
    <property type="molecule type" value="Genomic_DNA"/>
</dbReference>
<organism evidence="1">
    <name type="scientific">marine sediment metagenome</name>
    <dbReference type="NCBI Taxonomy" id="412755"/>
    <lineage>
        <taxon>unclassified sequences</taxon>
        <taxon>metagenomes</taxon>
        <taxon>ecological metagenomes</taxon>
    </lineage>
</organism>